<reference evidence="2" key="1">
    <citation type="submission" date="2022-11" db="UniProtKB">
        <authorList>
            <consortium name="WormBaseParasite"/>
        </authorList>
    </citation>
    <scope>IDENTIFICATION</scope>
</reference>
<name>A0AC34QBB1_9BILA</name>
<evidence type="ECO:0000313" key="2">
    <source>
        <dbReference type="WBParaSite" id="JU765_v2.g14790.t1"/>
    </source>
</evidence>
<organism evidence="1 2">
    <name type="scientific">Panagrolaimus sp. JU765</name>
    <dbReference type="NCBI Taxonomy" id="591449"/>
    <lineage>
        <taxon>Eukaryota</taxon>
        <taxon>Metazoa</taxon>
        <taxon>Ecdysozoa</taxon>
        <taxon>Nematoda</taxon>
        <taxon>Chromadorea</taxon>
        <taxon>Rhabditida</taxon>
        <taxon>Tylenchina</taxon>
        <taxon>Panagrolaimomorpha</taxon>
        <taxon>Panagrolaimoidea</taxon>
        <taxon>Panagrolaimidae</taxon>
        <taxon>Panagrolaimus</taxon>
    </lineage>
</organism>
<dbReference type="Proteomes" id="UP000887576">
    <property type="component" value="Unplaced"/>
</dbReference>
<sequence>MLKQFCGFFIRNLSTTTVRRASETEQKIAEKLKQTFKNAKVVQAEDISGGCGSMYRIVIESPEFAGMMKIKQHKMVTECLKDDIKSWHGIVIETKASS</sequence>
<evidence type="ECO:0000313" key="1">
    <source>
        <dbReference type="Proteomes" id="UP000887576"/>
    </source>
</evidence>
<accession>A0AC34QBB1</accession>
<dbReference type="WBParaSite" id="JU765_v2.g14790.t1">
    <property type="protein sequence ID" value="JU765_v2.g14790.t1"/>
    <property type="gene ID" value="JU765_v2.g14790"/>
</dbReference>
<protein>
    <submittedName>
        <fullName evidence="2">Bola-like protein</fullName>
    </submittedName>
</protein>
<proteinExistence type="predicted"/>